<dbReference type="Proteomes" id="UP000054560">
    <property type="component" value="Unassembled WGS sequence"/>
</dbReference>
<accession>A0A0L0GER6</accession>
<reference evidence="1 2" key="1">
    <citation type="submission" date="2011-02" db="EMBL/GenBank/DDBJ databases">
        <title>The Genome Sequence of Sphaeroforma arctica JP610.</title>
        <authorList>
            <consortium name="The Broad Institute Genome Sequencing Platform"/>
            <person name="Russ C."/>
            <person name="Cuomo C."/>
            <person name="Young S.K."/>
            <person name="Zeng Q."/>
            <person name="Gargeya S."/>
            <person name="Alvarado L."/>
            <person name="Berlin A."/>
            <person name="Chapman S.B."/>
            <person name="Chen Z."/>
            <person name="Freedman E."/>
            <person name="Gellesch M."/>
            <person name="Goldberg J."/>
            <person name="Griggs A."/>
            <person name="Gujja S."/>
            <person name="Heilman E."/>
            <person name="Heiman D."/>
            <person name="Howarth C."/>
            <person name="Mehta T."/>
            <person name="Neiman D."/>
            <person name="Pearson M."/>
            <person name="Roberts A."/>
            <person name="Saif S."/>
            <person name="Shea T."/>
            <person name="Shenoy N."/>
            <person name="Sisk P."/>
            <person name="Stolte C."/>
            <person name="Sykes S."/>
            <person name="White J."/>
            <person name="Yandava C."/>
            <person name="Burger G."/>
            <person name="Gray M.W."/>
            <person name="Holland P.W.H."/>
            <person name="King N."/>
            <person name="Lang F.B.F."/>
            <person name="Roger A.J."/>
            <person name="Ruiz-Trillo I."/>
            <person name="Haas B."/>
            <person name="Nusbaum C."/>
            <person name="Birren B."/>
        </authorList>
    </citation>
    <scope>NUCLEOTIDE SEQUENCE [LARGE SCALE GENOMIC DNA]</scope>
    <source>
        <strain evidence="1 2">JP610</strain>
    </source>
</reference>
<dbReference type="AlphaFoldDB" id="A0A0L0GER6"/>
<organism evidence="1 2">
    <name type="scientific">Sphaeroforma arctica JP610</name>
    <dbReference type="NCBI Taxonomy" id="667725"/>
    <lineage>
        <taxon>Eukaryota</taxon>
        <taxon>Ichthyosporea</taxon>
        <taxon>Ichthyophonida</taxon>
        <taxon>Sphaeroforma</taxon>
    </lineage>
</organism>
<name>A0A0L0GER6_9EUKA</name>
<dbReference type="InterPro" id="IPR005240">
    <property type="entry name" value="DUF389"/>
</dbReference>
<dbReference type="PANTHER" id="PTHR20992">
    <property type="entry name" value="AT15442P-RELATED"/>
    <property type="match status" value="1"/>
</dbReference>
<proteinExistence type="predicted"/>
<dbReference type="EMBL" id="KQ241607">
    <property type="protein sequence ID" value="KNC87515.1"/>
    <property type="molecule type" value="Genomic_DNA"/>
</dbReference>
<dbReference type="PANTHER" id="PTHR20992:SF9">
    <property type="entry name" value="AT15442P-RELATED"/>
    <property type="match status" value="1"/>
</dbReference>
<evidence type="ECO:0000313" key="1">
    <source>
        <dbReference type="EMBL" id="KNC87515.1"/>
    </source>
</evidence>
<protein>
    <submittedName>
        <fullName evidence="1">Uncharacterized protein</fullName>
    </submittedName>
</protein>
<dbReference type="GeneID" id="25900904"/>
<gene>
    <name evidence="1" type="ORF">SARC_00400</name>
</gene>
<keyword evidence="2" id="KW-1185">Reference proteome</keyword>
<dbReference type="RefSeq" id="XP_014161417.1">
    <property type="nucleotide sequence ID" value="XM_014305942.1"/>
</dbReference>
<sequence>MLCLLENRHNNNKAKFMVCLVENRHNNNNNKAKFMNRHNNNKANFMVCLVENRHNNNKAKFMVCLVENRHNNNNNKAKFMESVRSRLVMEKVLAQVEVAAALTFDYISLVIIAAVVAGVGLAANSVVAVVASMLISPISTCTIVLCECF</sequence>
<evidence type="ECO:0000313" key="2">
    <source>
        <dbReference type="Proteomes" id="UP000054560"/>
    </source>
</evidence>